<keyword evidence="1" id="KW-0812">Transmembrane</keyword>
<dbReference type="HOGENOM" id="CLU_1619293_0_0_1"/>
<proteinExistence type="predicted"/>
<dbReference type="Pfam" id="PF23562">
    <property type="entry name" value="AMP-binding_C_3"/>
    <property type="match status" value="1"/>
</dbReference>
<keyword evidence="1" id="KW-1133">Transmembrane helix</keyword>
<dbReference type="EMBL" id="KN839590">
    <property type="protein sequence ID" value="KIJ89588.1"/>
    <property type="molecule type" value="Genomic_DNA"/>
</dbReference>
<dbReference type="AlphaFoldDB" id="A0A0C9WPR1"/>
<organism evidence="2 3">
    <name type="scientific">Laccaria amethystina LaAM-08-1</name>
    <dbReference type="NCBI Taxonomy" id="1095629"/>
    <lineage>
        <taxon>Eukaryota</taxon>
        <taxon>Fungi</taxon>
        <taxon>Dikarya</taxon>
        <taxon>Basidiomycota</taxon>
        <taxon>Agaricomycotina</taxon>
        <taxon>Agaricomycetes</taxon>
        <taxon>Agaricomycetidae</taxon>
        <taxon>Agaricales</taxon>
        <taxon>Agaricineae</taxon>
        <taxon>Hydnangiaceae</taxon>
        <taxon>Laccaria</taxon>
    </lineage>
</organism>
<dbReference type="Proteomes" id="UP000054477">
    <property type="component" value="Unassembled WGS sequence"/>
</dbReference>
<evidence type="ECO:0000256" key="1">
    <source>
        <dbReference type="SAM" id="Phobius"/>
    </source>
</evidence>
<sequence>MEKNNGGRIPSSFGLWGGRRISFSRISFGLLLLPVKLCAMIFNSTSTPFLTAPLLPQPLLTPPNCTKSSHADTILIPSYGEKVKPKLAERLISEHPDVRGVLAFGEGEVGIGVVAELRGRGVVGGSHPHLNKKGEAGELEDGIPNTSRAHRVHVRGAQAAGEDG</sequence>
<reference evidence="2 3" key="1">
    <citation type="submission" date="2014-04" db="EMBL/GenBank/DDBJ databases">
        <authorList>
            <consortium name="DOE Joint Genome Institute"/>
            <person name="Kuo A."/>
            <person name="Kohler A."/>
            <person name="Nagy L.G."/>
            <person name="Floudas D."/>
            <person name="Copeland A."/>
            <person name="Barry K.W."/>
            <person name="Cichocki N."/>
            <person name="Veneault-Fourrey C."/>
            <person name="LaButti K."/>
            <person name="Lindquist E.A."/>
            <person name="Lipzen A."/>
            <person name="Lundell T."/>
            <person name="Morin E."/>
            <person name="Murat C."/>
            <person name="Sun H."/>
            <person name="Tunlid A."/>
            <person name="Henrissat B."/>
            <person name="Grigoriev I.V."/>
            <person name="Hibbett D.S."/>
            <person name="Martin F."/>
            <person name="Nordberg H.P."/>
            <person name="Cantor M.N."/>
            <person name="Hua S.X."/>
        </authorList>
    </citation>
    <scope>NUCLEOTIDE SEQUENCE [LARGE SCALE GENOMIC DNA]</scope>
    <source>
        <strain evidence="2 3">LaAM-08-1</strain>
    </source>
</reference>
<feature type="transmembrane region" description="Helical" evidence="1">
    <location>
        <begin position="21"/>
        <end position="42"/>
    </location>
</feature>
<protein>
    <submittedName>
        <fullName evidence="2">Uncharacterized protein</fullName>
    </submittedName>
</protein>
<gene>
    <name evidence="2" type="ORF">K443DRAFT_15965</name>
</gene>
<keyword evidence="3" id="KW-1185">Reference proteome</keyword>
<accession>A0A0C9WPR1</accession>
<evidence type="ECO:0000313" key="2">
    <source>
        <dbReference type="EMBL" id="KIJ89588.1"/>
    </source>
</evidence>
<keyword evidence="1" id="KW-0472">Membrane</keyword>
<name>A0A0C9WPR1_9AGAR</name>
<reference evidence="3" key="2">
    <citation type="submission" date="2015-01" db="EMBL/GenBank/DDBJ databases">
        <title>Evolutionary Origins and Diversification of the Mycorrhizal Mutualists.</title>
        <authorList>
            <consortium name="DOE Joint Genome Institute"/>
            <consortium name="Mycorrhizal Genomics Consortium"/>
            <person name="Kohler A."/>
            <person name="Kuo A."/>
            <person name="Nagy L.G."/>
            <person name="Floudas D."/>
            <person name="Copeland A."/>
            <person name="Barry K.W."/>
            <person name="Cichocki N."/>
            <person name="Veneault-Fourrey C."/>
            <person name="LaButti K."/>
            <person name="Lindquist E.A."/>
            <person name="Lipzen A."/>
            <person name="Lundell T."/>
            <person name="Morin E."/>
            <person name="Murat C."/>
            <person name="Riley R."/>
            <person name="Ohm R."/>
            <person name="Sun H."/>
            <person name="Tunlid A."/>
            <person name="Henrissat B."/>
            <person name="Grigoriev I.V."/>
            <person name="Hibbett D.S."/>
            <person name="Martin F."/>
        </authorList>
    </citation>
    <scope>NUCLEOTIDE SEQUENCE [LARGE SCALE GENOMIC DNA]</scope>
    <source>
        <strain evidence="3">LaAM-08-1</strain>
    </source>
</reference>
<evidence type="ECO:0000313" key="3">
    <source>
        <dbReference type="Proteomes" id="UP000054477"/>
    </source>
</evidence>